<dbReference type="RefSeq" id="WP_187777921.1">
    <property type="nucleotide sequence ID" value="NZ_JACTUZ010000019.1"/>
</dbReference>
<comment type="caution">
    <text evidence="2">The sequence shown here is derived from an EMBL/GenBank/DDBJ whole genome shotgun (WGS) entry which is preliminary data.</text>
</comment>
<name>A0ABR7R5C5_9PROT</name>
<accession>A0ABR7R5C5</accession>
<sequence length="183" mass="20104">MSQSVVQKALRHGTRRAVDPVTDYGPTLRLNRGDVEKVMRPDPENPNREVMGCRRVEEFRRMHQAGTIMLEHFLACERYIVTASAAMGVHDQDRCPVGRRAHWQQGHLADQQLAAMVSMRNAIAALGCSAHALVEMLVLENLPLAKIAQRRGMNPTEAKGAVRAALTRLAEHWGLAPAGGGNG</sequence>
<feature type="region of interest" description="Disordered" evidence="1">
    <location>
        <begin position="1"/>
        <end position="25"/>
    </location>
</feature>
<keyword evidence="3" id="KW-1185">Reference proteome</keyword>
<protein>
    <submittedName>
        <fullName evidence="2">Uncharacterized protein</fullName>
    </submittedName>
</protein>
<reference evidence="2 3" key="1">
    <citation type="journal article" date="2009" name="Int. J. Syst. Evol. Microbiol.">
        <title>Transfer of Teichococcus ludipueritiae and Muricoccus roseus to the genus Roseomonas, as Roseomonas ludipueritiae comb. nov. and Roseomonas rosea comb. nov., respectively, and emended description of the genus Roseomonas.</title>
        <authorList>
            <person name="Sanchez-Porro C."/>
            <person name="Gallego V."/>
            <person name="Busse H.J."/>
            <person name="Kampfer P."/>
            <person name="Ventosa A."/>
        </authorList>
    </citation>
    <scope>NUCLEOTIDE SEQUENCE [LARGE SCALE GENOMIC DNA]</scope>
    <source>
        <strain evidence="2 3">DSM 14915</strain>
    </source>
</reference>
<evidence type="ECO:0000256" key="1">
    <source>
        <dbReference type="SAM" id="MobiDB-lite"/>
    </source>
</evidence>
<dbReference type="EMBL" id="JACTUZ010000019">
    <property type="protein sequence ID" value="MBC9176777.1"/>
    <property type="molecule type" value="Genomic_DNA"/>
</dbReference>
<dbReference type="Proteomes" id="UP000603940">
    <property type="component" value="Unassembled WGS sequence"/>
</dbReference>
<evidence type="ECO:0000313" key="3">
    <source>
        <dbReference type="Proteomes" id="UP000603940"/>
    </source>
</evidence>
<organism evidence="2 3">
    <name type="scientific">Pseudoroseomonas ludipueritiae</name>
    <dbReference type="NCBI Taxonomy" id="198093"/>
    <lineage>
        <taxon>Bacteria</taxon>
        <taxon>Pseudomonadati</taxon>
        <taxon>Pseudomonadota</taxon>
        <taxon>Alphaproteobacteria</taxon>
        <taxon>Acetobacterales</taxon>
        <taxon>Acetobacteraceae</taxon>
        <taxon>Pseudoroseomonas</taxon>
    </lineage>
</organism>
<evidence type="ECO:0000313" key="2">
    <source>
        <dbReference type="EMBL" id="MBC9176777.1"/>
    </source>
</evidence>
<gene>
    <name evidence="2" type="ORF">IBL25_07445</name>
</gene>
<proteinExistence type="predicted"/>